<dbReference type="SUPFAM" id="SSF143631">
    <property type="entry name" value="ApbE-like"/>
    <property type="match status" value="1"/>
</dbReference>
<dbReference type="GO" id="GO:0046872">
    <property type="term" value="F:metal ion binding"/>
    <property type="evidence" value="ECO:0007669"/>
    <property type="project" value="UniProtKB-UniRule"/>
</dbReference>
<proteinExistence type="inferred from homology"/>
<evidence type="ECO:0000256" key="10">
    <source>
        <dbReference type="PIRNR" id="PIRNR006268"/>
    </source>
</evidence>
<dbReference type="EMBL" id="DXFH01000012">
    <property type="protein sequence ID" value="HIX35490.1"/>
    <property type="molecule type" value="Genomic_DNA"/>
</dbReference>
<dbReference type="Pfam" id="PF02424">
    <property type="entry name" value="ApbE"/>
    <property type="match status" value="1"/>
</dbReference>
<dbReference type="AlphaFoldDB" id="A0A9D1VHJ4"/>
<evidence type="ECO:0000256" key="1">
    <source>
        <dbReference type="ARBA" id="ARBA00011955"/>
    </source>
</evidence>
<evidence type="ECO:0000256" key="5">
    <source>
        <dbReference type="ARBA" id="ARBA00022723"/>
    </source>
</evidence>
<comment type="cofactor">
    <cofactor evidence="11">
        <name>Mg(2+)</name>
        <dbReference type="ChEBI" id="CHEBI:18420"/>
    </cofactor>
    <cofactor evidence="11">
        <name>Mn(2+)</name>
        <dbReference type="ChEBI" id="CHEBI:29035"/>
    </cofactor>
    <text evidence="11">Magnesium. Can also use manganese.</text>
</comment>
<evidence type="ECO:0000256" key="2">
    <source>
        <dbReference type="ARBA" id="ARBA00016337"/>
    </source>
</evidence>
<feature type="binding site" evidence="11">
    <location>
        <position position="149"/>
    </location>
    <ligand>
        <name>Mg(2+)</name>
        <dbReference type="ChEBI" id="CHEBI:18420"/>
    </ligand>
</feature>
<gene>
    <name evidence="12" type="ORF">H9856_03685</name>
</gene>
<keyword evidence="3 10" id="KW-0285">Flavoprotein</keyword>
<protein>
    <recommendedName>
        <fullName evidence="2 10">FAD:protein FMN transferase</fullName>
        <ecNumber evidence="1 10">2.7.1.180</ecNumber>
    </recommendedName>
    <alternativeName>
        <fullName evidence="8 10">Flavin transferase</fullName>
    </alternativeName>
</protein>
<evidence type="ECO:0000256" key="11">
    <source>
        <dbReference type="PIRSR" id="PIRSR006268-2"/>
    </source>
</evidence>
<comment type="catalytic activity">
    <reaction evidence="9 10">
        <text>L-threonyl-[protein] + FAD = FMN-L-threonyl-[protein] + AMP + H(+)</text>
        <dbReference type="Rhea" id="RHEA:36847"/>
        <dbReference type="Rhea" id="RHEA-COMP:11060"/>
        <dbReference type="Rhea" id="RHEA-COMP:11061"/>
        <dbReference type="ChEBI" id="CHEBI:15378"/>
        <dbReference type="ChEBI" id="CHEBI:30013"/>
        <dbReference type="ChEBI" id="CHEBI:57692"/>
        <dbReference type="ChEBI" id="CHEBI:74257"/>
        <dbReference type="ChEBI" id="CHEBI:456215"/>
        <dbReference type="EC" id="2.7.1.180"/>
    </reaction>
</comment>
<reference evidence="12" key="1">
    <citation type="journal article" date="2021" name="PeerJ">
        <title>Extensive microbial diversity within the chicken gut microbiome revealed by metagenomics and culture.</title>
        <authorList>
            <person name="Gilroy R."/>
            <person name="Ravi A."/>
            <person name="Getino M."/>
            <person name="Pursley I."/>
            <person name="Horton D.L."/>
            <person name="Alikhan N.F."/>
            <person name="Baker D."/>
            <person name="Gharbi K."/>
            <person name="Hall N."/>
            <person name="Watson M."/>
            <person name="Adriaenssens E.M."/>
            <person name="Foster-Nyarko E."/>
            <person name="Jarju S."/>
            <person name="Secka A."/>
            <person name="Antonio M."/>
            <person name="Oren A."/>
            <person name="Chaudhuri R.R."/>
            <person name="La Ragione R."/>
            <person name="Hildebrand F."/>
            <person name="Pallen M.J."/>
        </authorList>
    </citation>
    <scope>NUCLEOTIDE SEQUENCE</scope>
    <source>
        <strain evidence="12">ChiSxjej3B15-572</strain>
    </source>
</reference>
<evidence type="ECO:0000256" key="8">
    <source>
        <dbReference type="ARBA" id="ARBA00031306"/>
    </source>
</evidence>
<dbReference type="InterPro" id="IPR003374">
    <property type="entry name" value="ApbE-like_sf"/>
</dbReference>
<organism evidence="12 13">
    <name type="scientific">Candidatus Limosilactobacillus merdigallinarum</name>
    <dbReference type="NCBI Taxonomy" id="2838652"/>
    <lineage>
        <taxon>Bacteria</taxon>
        <taxon>Bacillati</taxon>
        <taxon>Bacillota</taxon>
        <taxon>Bacilli</taxon>
        <taxon>Lactobacillales</taxon>
        <taxon>Lactobacillaceae</taxon>
        <taxon>Limosilactobacillus</taxon>
    </lineage>
</organism>
<dbReference type="PANTHER" id="PTHR30040">
    <property type="entry name" value="THIAMINE BIOSYNTHESIS LIPOPROTEIN APBE"/>
    <property type="match status" value="1"/>
</dbReference>
<comment type="caution">
    <text evidence="12">The sequence shown here is derived from an EMBL/GenBank/DDBJ whole genome shotgun (WGS) entry which is preliminary data.</text>
</comment>
<dbReference type="GO" id="GO:0016740">
    <property type="term" value="F:transferase activity"/>
    <property type="evidence" value="ECO:0007669"/>
    <property type="project" value="UniProtKB-UniRule"/>
</dbReference>
<dbReference type="PIRSF" id="PIRSF006268">
    <property type="entry name" value="ApbE"/>
    <property type="match status" value="1"/>
</dbReference>
<evidence type="ECO:0000313" key="13">
    <source>
        <dbReference type="Proteomes" id="UP000824231"/>
    </source>
</evidence>
<feature type="binding site" evidence="11">
    <location>
        <position position="269"/>
    </location>
    <ligand>
        <name>Mg(2+)</name>
        <dbReference type="ChEBI" id="CHEBI:18420"/>
    </ligand>
</feature>
<evidence type="ECO:0000313" key="12">
    <source>
        <dbReference type="EMBL" id="HIX35490.1"/>
    </source>
</evidence>
<dbReference type="PANTHER" id="PTHR30040:SF2">
    <property type="entry name" value="FAD:PROTEIN FMN TRANSFERASE"/>
    <property type="match status" value="1"/>
</dbReference>
<reference evidence="12" key="2">
    <citation type="submission" date="2021-04" db="EMBL/GenBank/DDBJ databases">
        <authorList>
            <person name="Gilroy R."/>
        </authorList>
    </citation>
    <scope>NUCLEOTIDE SEQUENCE</scope>
    <source>
        <strain evidence="12">ChiSxjej3B15-572</strain>
    </source>
</reference>
<accession>A0A9D1VHJ4</accession>
<keyword evidence="6 10" id="KW-0274">FAD</keyword>
<comment type="similarity">
    <text evidence="10">Belongs to the ApbE family.</text>
</comment>
<keyword evidence="5 10" id="KW-0479">Metal-binding</keyword>
<dbReference type="Proteomes" id="UP000824231">
    <property type="component" value="Unassembled WGS sequence"/>
</dbReference>
<keyword evidence="7 10" id="KW-0460">Magnesium</keyword>
<name>A0A9D1VHJ4_9LACO</name>
<evidence type="ECO:0000256" key="3">
    <source>
        <dbReference type="ARBA" id="ARBA00022630"/>
    </source>
</evidence>
<sequence>MQMVTKSIQLMGTIIKLQIMSTQGNPQQEMDWAIKQLKHYENVFSANDDSSLLMQVNHAAGKRAVTVPRELFWLIEVGKRYSLFEQSNLNIAIGPLVKLWHIGFQDAREPSDKEIQAKLALTNPADIYLDARTSRVYLDKPGMEIDLGALAKGYFADQIANGWKHDGVVSGMINLGGNVVVIGDHPHHEDHHWIVGLQDPAKPQGQCIRCLKLRDQSIVTSGTYQRNLQVHHRFFHHLINPQTGYPFTTDLASLSIISRKSLPGELWTSILFGHSWEYIEQVVHKTAGIQAIGIWQDGLTRDLFD</sequence>
<dbReference type="EC" id="2.7.1.180" evidence="1 10"/>
<evidence type="ECO:0000256" key="7">
    <source>
        <dbReference type="ARBA" id="ARBA00022842"/>
    </source>
</evidence>
<keyword evidence="4 10" id="KW-0808">Transferase</keyword>
<evidence type="ECO:0000256" key="4">
    <source>
        <dbReference type="ARBA" id="ARBA00022679"/>
    </source>
</evidence>
<evidence type="ECO:0000256" key="9">
    <source>
        <dbReference type="ARBA" id="ARBA00048540"/>
    </source>
</evidence>
<dbReference type="InterPro" id="IPR024932">
    <property type="entry name" value="ApbE"/>
</dbReference>
<dbReference type="Gene3D" id="3.10.520.10">
    <property type="entry name" value="ApbE-like domains"/>
    <property type="match status" value="1"/>
</dbReference>
<evidence type="ECO:0000256" key="6">
    <source>
        <dbReference type="ARBA" id="ARBA00022827"/>
    </source>
</evidence>